<comment type="caution">
    <text evidence="1">The sequence shown here is derived from an EMBL/GenBank/DDBJ whole genome shotgun (WGS) entry which is preliminary data.</text>
</comment>
<sequence length="311" mass="32761">MDLSKFKTVTVNNTALSIVILSLLVGCGGADNKQEPKPLANKPPIVSIDDISVPENTATNVSADASDPDGSITSYLWEQVSGPNVELKDTKSKSLALSTPIVTEDTELSFKVTVTDNKGAKTSATGRVLVKAKMVKVTLMGKVLDGPIANAKLKAIINDKVIEGQADKDGNYSLPISLDDSHLGDLIKITATGVESGSPVKLISYLGSLDSAIKSAGDDGTLKKNELFAVNITNVTTAIGALIQNNNEGKELTTVDAFNNASNEIDASLILPLSTAIKLVIDYSNQNPNFKLPEGTNDTLELVNNLDKASH</sequence>
<dbReference type="Pfam" id="PF22352">
    <property type="entry name" value="K319L-like_PKD"/>
    <property type="match status" value="1"/>
</dbReference>
<dbReference type="PROSITE" id="PS51257">
    <property type="entry name" value="PROKAR_LIPOPROTEIN"/>
    <property type="match status" value="1"/>
</dbReference>
<evidence type="ECO:0008006" key="3">
    <source>
        <dbReference type="Google" id="ProtNLM"/>
    </source>
</evidence>
<dbReference type="Gene3D" id="2.60.40.3010">
    <property type="match status" value="1"/>
</dbReference>
<dbReference type="Proteomes" id="UP000281474">
    <property type="component" value="Unassembled WGS sequence"/>
</dbReference>
<dbReference type="AlphaFoldDB" id="A0A3L8PVR7"/>
<name>A0A3L8PVR7_9GAMM</name>
<protein>
    <recommendedName>
        <fullName evidence="3">PKD/Chitinase domain-containing protein</fullName>
    </recommendedName>
</protein>
<dbReference type="OrthoDB" id="369088at2"/>
<dbReference type="InterPro" id="IPR035986">
    <property type="entry name" value="PKD_dom_sf"/>
</dbReference>
<accession>A0A3L8PVR7</accession>
<dbReference type="EMBL" id="QZEI01000033">
    <property type="protein sequence ID" value="RLV59460.1"/>
    <property type="molecule type" value="Genomic_DNA"/>
</dbReference>
<reference evidence="1 2" key="1">
    <citation type="submission" date="2018-09" db="EMBL/GenBank/DDBJ databases">
        <title>Phylogeny of the Shewanellaceae, and recommendation for two new genera, Pseudoshewanella and Parashewanella.</title>
        <authorList>
            <person name="Wang G."/>
        </authorList>
    </citation>
    <scope>NUCLEOTIDE SEQUENCE [LARGE SCALE GENOMIC DNA]</scope>
    <source>
        <strain evidence="1 2">C51</strain>
    </source>
</reference>
<organism evidence="1 2">
    <name type="scientific">Parashewanella curva</name>
    <dbReference type="NCBI Taxonomy" id="2338552"/>
    <lineage>
        <taxon>Bacteria</taxon>
        <taxon>Pseudomonadati</taxon>
        <taxon>Pseudomonadota</taxon>
        <taxon>Gammaproteobacteria</taxon>
        <taxon>Alteromonadales</taxon>
        <taxon>Shewanellaceae</taxon>
        <taxon>Parashewanella</taxon>
    </lineage>
</organism>
<proteinExistence type="predicted"/>
<gene>
    <name evidence="1" type="ORF">D5018_11785</name>
</gene>
<dbReference type="RefSeq" id="WP_121839207.1">
    <property type="nucleotide sequence ID" value="NZ_ML014782.1"/>
</dbReference>
<keyword evidence="2" id="KW-1185">Reference proteome</keyword>
<evidence type="ECO:0000313" key="2">
    <source>
        <dbReference type="Proteomes" id="UP000281474"/>
    </source>
</evidence>
<evidence type="ECO:0000313" key="1">
    <source>
        <dbReference type="EMBL" id="RLV59460.1"/>
    </source>
</evidence>
<dbReference type="SUPFAM" id="SSF49299">
    <property type="entry name" value="PKD domain"/>
    <property type="match status" value="1"/>
</dbReference>